<gene>
    <name evidence="1" type="ORF">PPL_03335</name>
</gene>
<dbReference type="EMBL" id="ADBJ01000010">
    <property type="protein sequence ID" value="EFA84258.1"/>
    <property type="molecule type" value="Genomic_DNA"/>
</dbReference>
<dbReference type="Proteomes" id="UP000001396">
    <property type="component" value="Unassembled WGS sequence"/>
</dbReference>
<sequence>MGQSQSIEAVIVDQSSEASFTIDRLRERLNMHDDEFKSGFDNESETAMKGTGAKDLRTISSNKDLKIEFSSEYNYETVRKIVSLSLKTASSPYGDNLELTEETINSFAELVANFYDYSKKRAYSRSTSFDLLMNRVLPGFFVCVGCSSLSLKEDLFFGTEIVVATAFFYKIMVSIDDIKKEDRNNTIVMKTKVIEIMKSVQVQNLRNLVDGVITKEEWYAIEDRTTKAIEKLQKELNQLCLTRMVSQLISPISHSGLIYTSPPEISLENQANESLSNSNLSPEIVELFKKRLGSGYFNQK</sequence>
<protein>
    <submittedName>
        <fullName evidence="1">Uncharacterized protein</fullName>
    </submittedName>
</protein>
<comment type="caution">
    <text evidence="1">The sequence shown here is derived from an EMBL/GenBank/DDBJ whole genome shotgun (WGS) entry which is preliminary data.</text>
</comment>
<evidence type="ECO:0000313" key="2">
    <source>
        <dbReference type="Proteomes" id="UP000001396"/>
    </source>
</evidence>
<accession>D3B4L0</accession>
<dbReference type="GeneID" id="31358857"/>
<dbReference type="RefSeq" id="XP_020436374.1">
    <property type="nucleotide sequence ID" value="XM_020574302.1"/>
</dbReference>
<dbReference type="AlphaFoldDB" id="D3B4L0"/>
<evidence type="ECO:0000313" key="1">
    <source>
        <dbReference type="EMBL" id="EFA84258.1"/>
    </source>
</evidence>
<keyword evidence="2" id="KW-1185">Reference proteome</keyword>
<proteinExistence type="predicted"/>
<organism evidence="1 2">
    <name type="scientific">Heterostelium pallidum (strain ATCC 26659 / Pp 5 / PN500)</name>
    <name type="common">Cellular slime mold</name>
    <name type="synonym">Polysphondylium pallidum</name>
    <dbReference type="NCBI Taxonomy" id="670386"/>
    <lineage>
        <taxon>Eukaryota</taxon>
        <taxon>Amoebozoa</taxon>
        <taxon>Evosea</taxon>
        <taxon>Eumycetozoa</taxon>
        <taxon>Dictyostelia</taxon>
        <taxon>Acytosteliales</taxon>
        <taxon>Acytosteliaceae</taxon>
        <taxon>Heterostelium</taxon>
    </lineage>
</organism>
<reference evidence="1 2" key="1">
    <citation type="journal article" date="2011" name="Genome Res.">
        <title>Phylogeny-wide analysis of social amoeba genomes highlights ancient origins for complex intercellular communication.</title>
        <authorList>
            <person name="Heidel A.J."/>
            <person name="Lawal H.M."/>
            <person name="Felder M."/>
            <person name="Schilde C."/>
            <person name="Helps N.R."/>
            <person name="Tunggal B."/>
            <person name="Rivero F."/>
            <person name="John U."/>
            <person name="Schleicher M."/>
            <person name="Eichinger L."/>
            <person name="Platzer M."/>
            <person name="Noegel A.A."/>
            <person name="Schaap P."/>
            <person name="Gloeckner G."/>
        </authorList>
    </citation>
    <scope>NUCLEOTIDE SEQUENCE [LARGE SCALE GENOMIC DNA]</scope>
    <source>
        <strain evidence="2">ATCC 26659 / Pp 5 / PN500</strain>
    </source>
</reference>
<dbReference type="InParanoid" id="D3B4L0"/>
<name>D3B4L0_HETP5</name>